<evidence type="ECO:0008006" key="6">
    <source>
        <dbReference type="Google" id="ProtNLM"/>
    </source>
</evidence>
<keyword evidence="2" id="KW-1133">Transmembrane helix</keyword>
<feature type="compositionally biased region" description="Polar residues" evidence="1">
    <location>
        <begin position="209"/>
        <end position="221"/>
    </location>
</feature>
<feature type="transmembrane region" description="Helical" evidence="2">
    <location>
        <begin position="153"/>
        <end position="177"/>
    </location>
</feature>
<evidence type="ECO:0000313" key="5">
    <source>
        <dbReference type="Proteomes" id="UP000053766"/>
    </source>
</evidence>
<evidence type="ECO:0000256" key="1">
    <source>
        <dbReference type="SAM" id="MobiDB-lite"/>
    </source>
</evidence>
<dbReference type="Proteomes" id="UP000053766">
    <property type="component" value="Unassembled WGS sequence"/>
</dbReference>
<organism evidence="4 5">
    <name type="scientific">Dictyocaulus viviparus</name>
    <name type="common">Bovine lungworm</name>
    <dbReference type="NCBI Taxonomy" id="29172"/>
    <lineage>
        <taxon>Eukaryota</taxon>
        <taxon>Metazoa</taxon>
        <taxon>Ecdysozoa</taxon>
        <taxon>Nematoda</taxon>
        <taxon>Chromadorea</taxon>
        <taxon>Rhabditida</taxon>
        <taxon>Rhabditina</taxon>
        <taxon>Rhabditomorpha</taxon>
        <taxon>Strongyloidea</taxon>
        <taxon>Metastrongylidae</taxon>
        <taxon>Dictyocaulus</taxon>
    </lineage>
</organism>
<protein>
    <recommendedName>
        <fullName evidence="6">Activin types I and II receptor domain protein</fullName>
    </recommendedName>
</protein>
<reference evidence="5" key="2">
    <citation type="journal article" date="2016" name="Sci. Rep.">
        <title>Dictyocaulus viviparus genome, variome and transcriptome elucidate lungworm biology and support future intervention.</title>
        <authorList>
            <person name="McNulty S.N."/>
            <person name="Strube C."/>
            <person name="Rosa B.A."/>
            <person name="Martin J.C."/>
            <person name="Tyagi R."/>
            <person name="Choi Y.J."/>
            <person name="Wang Q."/>
            <person name="Hallsworth Pepin K."/>
            <person name="Zhang X."/>
            <person name="Ozersky P."/>
            <person name="Wilson R.K."/>
            <person name="Sternberg P.W."/>
            <person name="Gasser R.B."/>
            <person name="Mitreva M."/>
        </authorList>
    </citation>
    <scope>NUCLEOTIDE SEQUENCE [LARGE SCALE GENOMIC DNA]</scope>
    <source>
        <strain evidence="5">HannoverDv2000</strain>
    </source>
</reference>
<accession>A0A0D8Y0U4</accession>
<feature type="signal peptide" evidence="3">
    <location>
        <begin position="1"/>
        <end position="20"/>
    </location>
</feature>
<feature type="chain" id="PRO_5002336376" description="Activin types I and II receptor domain protein" evidence="3">
    <location>
        <begin position="21"/>
        <end position="221"/>
    </location>
</feature>
<keyword evidence="3" id="KW-0732">Signal</keyword>
<reference evidence="4 5" key="1">
    <citation type="submission" date="2013-11" db="EMBL/GenBank/DDBJ databases">
        <title>Draft genome of the bovine lungworm Dictyocaulus viviparus.</title>
        <authorList>
            <person name="Mitreva M."/>
        </authorList>
    </citation>
    <scope>NUCLEOTIDE SEQUENCE [LARGE SCALE GENOMIC DNA]</scope>
    <source>
        <strain evidence="4 5">HannoverDv2000</strain>
    </source>
</reference>
<proteinExistence type="predicted"/>
<evidence type="ECO:0000256" key="3">
    <source>
        <dbReference type="SAM" id="SignalP"/>
    </source>
</evidence>
<keyword evidence="5" id="KW-1185">Reference proteome</keyword>
<evidence type="ECO:0000313" key="4">
    <source>
        <dbReference type="EMBL" id="KJH48216.1"/>
    </source>
</evidence>
<gene>
    <name evidence="4" type="ORF">DICVIV_05680</name>
</gene>
<keyword evidence="2" id="KW-0472">Membrane</keyword>
<name>A0A0D8Y0U4_DICVI</name>
<dbReference type="AlphaFoldDB" id="A0A0D8Y0U4"/>
<evidence type="ECO:0000256" key="2">
    <source>
        <dbReference type="SAM" id="Phobius"/>
    </source>
</evidence>
<dbReference type="EMBL" id="KN716275">
    <property type="protein sequence ID" value="KJH48216.1"/>
    <property type="molecule type" value="Genomic_DNA"/>
</dbReference>
<feature type="region of interest" description="Disordered" evidence="1">
    <location>
        <begin position="188"/>
        <end position="221"/>
    </location>
</feature>
<keyword evidence="2" id="KW-0812">Transmembrane</keyword>
<sequence>MLKFIAITQFLFNMIIFSYGLECIGGHITVPFNEPNYCAYYHTYRNDRCGNSIHGKGRVFSIDNELNDRCGPIKEKDSTTIFCLCNTDNCNNDEHVMEMLMKEDTMEEIKMLGMDSKPHENQAIELFLCMKRELGFSAIREGEKIIVKTDKTWLWIGMVIEISCIAAVIISSVLYLINRRKILQGNIEKEEETQSSPESPSRYFASGDNLMSTSDLSLSNA</sequence>